<dbReference type="Proteomes" id="UP000054821">
    <property type="component" value="Unassembled WGS sequence"/>
</dbReference>
<gene>
    <name evidence="6" type="ORF">TGAM01_v204623</name>
    <name evidence="5" type="ORF">TGAMA5MH_02691</name>
</gene>
<dbReference type="EMBL" id="JPDN02000013">
    <property type="protein sequence ID" value="PON26613.1"/>
    <property type="molecule type" value="Genomic_DNA"/>
</dbReference>
<dbReference type="InterPro" id="IPR036188">
    <property type="entry name" value="FAD/NAD-bd_sf"/>
</dbReference>
<keyword evidence="3" id="KW-0521">NADP</keyword>
<proteinExistence type="predicted"/>
<dbReference type="OrthoDB" id="66881at2759"/>
<dbReference type="GeneID" id="29984562"/>
<accession>A0A0W7VS78</accession>
<dbReference type="GO" id="GO:0050661">
    <property type="term" value="F:NADP binding"/>
    <property type="evidence" value="ECO:0007669"/>
    <property type="project" value="InterPro"/>
</dbReference>
<keyword evidence="4" id="KW-0560">Oxidoreductase</keyword>
<dbReference type="GO" id="GO:0050660">
    <property type="term" value="F:flavin adenine dinucleotide binding"/>
    <property type="evidence" value="ECO:0007669"/>
    <property type="project" value="InterPro"/>
</dbReference>
<evidence type="ECO:0000313" key="6">
    <source>
        <dbReference type="EMBL" id="PON26613.1"/>
    </source>
</evidence>
<dbReference type="AlphaFoldDB" id="A0A0W7VS78"/>
<reference evidence="6 7" key="1">
    <citation type="journal article" date="2016" name="Genome Announc.">
        <title>Draft Whole-Genome Sequence of Trichoderma gamsii T6085, a Promising Biocontrol Agent of Fusarium Head Blight on Wheat.</title>
        <authorList>
            <person name="Baroncelli R."/>
            <person name="Zapparata A."/>
            <person name="Piaggeschi G."/>
            <person name="Sarrocco S."/>
            <person name="Vannacci G."/>
        </authorList>
    </citation>
    <scope>NUCLEOTIDE SEQUENCE [LARGE SCALE GENOMIC DNA]</scope>
    <source>
        <strain evidence="6 7">T6085</strain>
    </source>
</reference>
<dbReference type="PANTHER" id="PTHR43098:SF5">
    <property type="entry name" value="DUAL-FUNCTIONAL MONOOXYGENASE_METHYLTRANSFERASE PSOF"/>
    <property type="match status" value="1"/>
</dbReference>
<evidence type="ECO:0008006" key="9">
    <source>
        <dbReference type="Google" id="ProtNLM"/>
    </source>
</evidence>
<protein>
    <recommendedName>
        <fullName evidence="9">Cyclohexanone monooxygenase</fullName>
    </recommendedName>
</protein>
<sequence>MSSVDAIVIGAGFGGLYNLIKLKELGLSVRAFDKAPEIGGTWYWSQYPGATSDSASEIYRYRFNKDALQTDVWPDHYVSQKGTLQYLKNIAKLYDLEKDIQLKTKLVSAAFDSASATWTTTFDNGEVWKSTYLITAVGIFHTPNYPKITGLEKFKGPVYHTGDWTEQYDLKDKRVGIIGNGSSGAQILVNIADDVKQAISFQRSAQYVAPHPNKAVTAEYRENINKTYDDVWKLVDNHPTAMPLEHQTTSALSVSPEERERIWEELWDKKSGFSFMYGVFGDIHSSEEANKELCNFFNKKIAQIVEDPEKVKKLTPNELYGKRPVTLSNYYETFNKKNVDIVNYQFTPFVEITENGIRTTEKLHELDVIILATGFEVVDGSYAAIDIKGRTETLSQQWARDGVSSYLAIGDTGFPNLFFSVGPQSPLGNMPPIIEIQGAFVSGMIAKAEKLKKENGGKPVLIEADAEAKKGWMDLCRMIANGSIFRNIKSYIFGNNGPRGDDNAGIFWLAGYANYRKAVEDAQSKDFAGFKFLS</sequence>
<keyword evidence="2" id="KW-0274">FAD</keyword>
<name>A0A0W7VS78_9HYPO</name>
<reference evidence="6" key="3">
    <citation type="submission" date="2017-08" db="EMBL/GenBank/DDBJ databases">
        <title>Trichoderma gamsii strain T6085, whole genome shotgun sequencing project.</title>
        <authorList>
            <person name="Baroncelli R."/>
        </authorList>
    </citation>
    <scope>NUCLEOTIDE SEQUENCE</scope>
    <source>
        <strain evidence="6">T6085</strain>
    </source>
</reference>
<dbReference type="SUPFAM" id="SSF51905">
    <property type="entry name" value="FAD/NAD(P)-binding domain"/>
    <property type="match status" value="2"/>
</dbReference>
<dbReference type="RefSeq" id="XP_018662292.1">
    <property type="nucleotide sequence ID" value="XM_018804479.1"/>
</dbReference>
<keyword evidence="7" id="KW-1185">Reference proteome</keyword>
<dbReference type="InterPro" id="IPR020946">
    <property type="entry name" value="Flavin_mOase-like"/>
</dbReference>
<reference evidence="5 8" key="2">
    <citation type="submission" date="2017-02" db="EMBL/GenBank/DDBJ databases">
        <title>Genomes of Trichoderma spp. with biocontrol activity.</title>
        <authorList>
            <person name="Gardiner D."/>
            <person name="Kazan K."/>
            <person name="Vos C."/>
            <person name="Harvey P."/>
        </authorList>
    </citation>
    <scope>NUCLEOTIDE SEQUENCE [LARGE SCALE GENOMIC DNA]</scope>
    <source>
        <strain evidence="5 8">A5MH</strain>
    </source>
</reference>
<dbReference type="Proteomes" id="UP000236546">
    <property type="component" value="Unassembled WGS sequence"/>
</dbReference>
<dbReference type="EMBL" id="MTYH01000024">
    <property type="protein sequence ID" value="PNP45468.1"/>
    <property type="molecule type" value="Genomic_DNA"/>
</dbReference>
<evidence type="ECO:0000256" key="1">
    <source>
        <dbReference type="ARBA" id="ARBA00022630"/>
    </source>
</evidence>
<dbReference type="GO" id="GO:0004499">
    <property type="term" value="F:N,N-dimethylaniline monooxygenase activity"/>
    <property type="evidence" value="ECO:0007669"/>
    <property type="project" value="InterPro"/>
</dbReference>
<evidence type="ECO:0000313" key="5">
    <source>
        <dbReference type="EMBL" id="PNP45468.1"/>
    </source>
</evidence>
<dbReference type="PANTHER" id="PTHR43098">
    <property type="entry name" value="L-ORNITHINE N(5)-MONOOXYGENASE-RELATED"/>
    <property type="match status" value="1"/>
</dbReference>
<comment type="caution">
    <text evidence="6">The sequence shown here is derived from an EMBL/GenBank/DDBJ whole genome shotgun (WGS) entry which is preliminary data.</text>
</comment>
<dbReference type="STRING" id="398673.A0A0W7VS78"/>
<evidence type="ECO:0000256" key="3">
    <source>
        <dbReference type="ARBA" id="ARBA00022857"/>
    </source>
</evidence>
<evidence type="ECO:0000313" key="7">
    <source>
        <dbReference type="Proteomes" id="UP000054821"/>
    </source>
</evidence>
<evidence type="ECO:0000313" key="8">
    <source>
        <dbReference type="Proteomes" id="UP000236546"/>
    </source>
</evidence>
<dbReference type="Gene3D" id="3.50.50.60">
    <property type="entry name" value="FAD/NAD(P)-binding domain"/>
    <property type="match status" value="3"/>
</dbReference>
<evidence type="ECO:0000256" key="4">
    <source>
        <dbReference type="ARBA" id="ARBA00023002"/>
    </source>
</evidence>
<organism evidence="6 7">
    <name type="scientific">Trichoderma gamsii</name>
    <dbReference type="NCBI Taxonomy" id="398673"/>
    <lineage>
        <taxon>Eukaryota</taxon>
        <taxon>Fungi</taxon>
        <taxon>Dikarya</taxon>
        <taxon>Ascomycota</taxon>
        <taxon>Pezizomycotina</taxon>
        <taxon>Sordariomycetes</taxon>
        <taxon>Hypocreomycetidae</taxon>
        <taxon>Hypocreales</taxon>
        <taxon>Hypocreaceae</taxon>
        <taxon>Trichoderma</taxon>
    </lineage>
</organism>
<dbReference type="InterPro" id="IPR050775">
    <property type="entry name" value="FAD-binding_Monooxygenases"/>
</dbReference>
<keyword evidence="1" id="KW-0285">Flavoprotein</keyword>
<evidence type="ECO:0000256" key="2">
    <source>
        <dbReference type="ARBA" id="ARBA00022827"/>
    </source>
</evidence>
<dbReference type="Pfam" id="PF00743">
    <property type="entry name" value="FMO-like"/>
    <property type="match status" value="1"/>
</dbReference>